<keyword evidence="6 8" id="KW-0472">Membrane</keyword>
<dbReference type="Gene3D" id="2.60.40.1120">
    <property type="entry name" value="Carboxypeptidase-like, regulatory domain"/>
    <property type="match status" value="1"/>
</dbReference>
<dbReference type="RefSeq" id="WP_173416690.1">
    <property type="nucleotide sequence ID" value="NZ_CP054139.1"/>
</dbReference>
<dbReference type="SUPFAM" id="SSF56935">
    <property type="entry name" value="Porins"/>
    <property type="match status" value="1"/>
</dbReference>
<keyword evidence="4 8" id="KW-0812">Transmembrane</keyword>
<evidence type="ECO:0000256" key="9">
    <source>
        <dbReference type="RuleBase" id="RU003357"/>
    </source>
</evidence>
<keyword evidence="3 8" id="KW-1134">Transmembrane beta strand</keyword>
<name>A0A7D4UCW5_9SPHI</name>
<evidence type="ECO:0000256" key="1">
    <source>
        <dbReference type="ARBA" id="ARBA00004571"/>
    </source>
</evidence>
<accession>A0A7D4UCW5</accession>
<dbReference type="PROSITE" id="PS52016">
    <property type="entry name" value="TONB_DEPENDENT_REC_3"/>
    <property type="match status" value="1"/>
</dbReference>
<keyword evidence="5 9" id="KW-0798">TonB box</keyword>
<dbReference type="InterPro" id="IPR037066">
    <property type="entry name" value="Plug_dom_sf"/>
</dbReference>
<evidence type="ECO:0000313" key="14">
    <source>
        <dbReference type="Proteomes" id="UP000505355"/>
    </source>
</evidence>
<feature type="domain" description="TonB-dependent receptor plug" evidence="12">
    <location>
        <begin position="275"/>
        <end position="351"/>
    </location>
</feature>
<dbReference type="EMBL" id="CP054139">
    <property type="protein sequence ID" value="QKJ32038.1"/>
    <property type="molecule type" value="Genomic_DNA"/>
</dbReference>
<evidence type="ECO:0000256" key="7">
    <source>
        <dbReference type="ARBA" id="ARBA00023237"/>
    </source>
</evidence>
<gene>
    <name evidence="13" type="ORF">HQ865_20475</name>
</gene>
<dbReference type="AlphaFoldDB" id="A0A7D4UCW5"/>
<dbReference type="SUPFAM" id="SSF49464">
    <property type="entry name" value="Carboxypeptidase regulatory domain-like"/>
    <property type="match status" value="1"/>
</dbReference>
<evidence type="ECO:0000256" key="2">
    <source>
        <dbReference type="ARBA" id="ARBA00022448"/>
    </source>
</evidence>
<evidence type="ECO:0000256" key="8">
    <source>
        <dbReference type="PROSITE-ProRule" id="PRU01360"/>
    </source>
</evidence>
<evidence type="ECO:0000313" key="13">
    <source>
        <dbReference type="EMBL" id="QKJ32038.1"/>
    </source>
</evidence>
<dbReference type="InterPro" id="IPR008969">
    <property type="entry name" value="CarboxyPept-like_regulatory"/>
</dbReference>
<evidence type="ECO:0000256" key="4">
    <source>
        <dbReference type="ARBA" id="ARBA00022692"/>
    </source>
</evidence>
<keyword evidence="7 8" id="KW-0998">Cell outer membrane</keyword>
<protein>
    <submittedName>
        <fullName evidence="13">TonB-dependent receptor</fullName>
    </submittedName>
</protein>
<keyword evidence="13" id="KW-0675">Receptor</keyword>
<evidence type="ECO:0000259" key="11">
    <source>
        <dbReference type="Pfam" id="PF00593"/>
    </source>
</evidence>
<evidence type="ECO:0000259" key="12">
    <source>
        <dbReference type="Pfam" id="PF07715"/>
    </source>
</evidence>
<dbReference type="Pfam" id="PF13715">
    <property type="entry name" value="CarbopepD_reg_2"/>
    <property type="match status" value="1"/>
</dbReference>
<keyword evidence="10" id="KW-0732">Signal</keyword>
<evidence type="ECO:0000256" key="3">
    <source>
        <dbReference type="ARBA" id="ARBA00022452"/>
    </source>
</evidence>
<feature type="chain" id="PRO_5028899830" evidence="10">
    <location>
        <begin position="21"/>
        <end position="925"/>
    </location>
</feature>
<comment type="subcellular location">
    <subcellularLocation>
        <location evidence="1 8">Cell outer membrane</location>
        <topology evidence="1 8">Multi-pass membrane protein</topology>
    </subcellularLocation>
</comment>
<organism evidence="13 14">
    <name type="scientific">Mucilaginibacter mali</name>
    <dbReference type="NCBI Taxonomy" id="2740462"/>
    <lineage>
        <taxon>Bacteria</taxon>
        <taxon>Pseudomonadati</taxon>
        <taxon>Bacteroidota</taxon>
        <taxon>Sphingobacteriia</taxon>
        <taxon>Sphingobacteriales</taxon>
        <taxon>Sphingobacteriaceae</taxon>
        <taxon>Mucilaginibacter</taxon>
    </lineage>
</organism>
<reference evidence="13 14" key="1">
    <citation type="submission" date="2020-05" db="EMBL/GenBank/DDBJ databases">
        <title>Mucilaginibacter mali sp. nov.</title>
        <authorList>
            <person name="Kim H.S."/>
            <person name="Lee K.C."/>
            <person name="Suh M.K."/>
            <person name="Kim J.-S."/>
            <person name="Han K.-I."/>
            <person name="Eom M.K."/>
            <person name="Shin Y.K."/>
            <person name="Lee J.-S."/>
        </authorList>
    </citation>
    <scope>NUCLEOTIDE SEQUENCE [LARGE SCALE GENOMIC DNA]</scope>
    <source>
        <strain evidence="13 14">G2-14</strain>
    </source>
</reference>
<evidence type="ECO:0000256" key="10">
    <source>
        <dbReference type="SAM" id="SignalP"/>
    </source>
</evidence>
<dbReference type="Pfam" id="PF07715">
    <property type="entry name" value="Plug"/>
    <property type="match status" value="1"/>
</dbReference>
<dbReference type="GO" id="GO:0009279">
    <property type="term" value="C:cell outer membrane"/>
    <property type="evidence" value="ECO:0007669"/>
    <property type="project" value="UniProtKB-SubCell"/>
</dbReference>
<dbReference type="InterPro" id="IPR012910">
    <property type="entry name" value="Plug_dom"/>
</dbReference>
<evidence type="ECO:0000256" key="6">
    <source>
        <dbReference type="ARBA" id="ARBA00023136"/>
    </source>
</evidence>
<dbReference type="Gene3D" id="2.40.170.20">
    <property type="entry name" value="TonB-dependent receptor, beta-barrel domain"/>
    <property type="match status" value="1"/>
</dbReference>
<dbReference type="InterPro" id="IPR039426">
    <property type="entry name" value="TonB-dep_rcpt-like"/>
</dbReference>
<dbReference type="Gene3D" id="2.170.130.10">
    <property type="entry name" value="TonB-dependent receptor, plug domain"/>
    <property type="match status" value="1"/>
</dbReference>
<feature type="signal peptide" evidence="10">
    <location>
        <begin position="1"/>
        <end position="20"/>
    </location>
</feature>
<keyword evidence="14" id="KW-1185">Reference proteome</keyword>
<comment type="similarity">
    <text evidence="8 9">Belongs to the TonB-dependent receptor family.</text>
</comment>
<dbReference type="KEGG" id="mmab:HQ865_20475"/>
<keyword evidence="2 8" id="KW-0813">Transport</keyword>
<dbReference type="InterPro" id="IPR036942">
    <property type="entry name" value="Beta-barrel_TonB_sf"/>
</dbReference>
<dbReference type="Proteomes" id="UP000505355">
    <property type="component" value="Chromosome"/>
</dbReference>
<proteinExistence type="inferred from homology"/>
<feature type="domain" description="TonB-dependent receptor-like beta-barrel" evidence="11">
    <location>
        <begin position="441"/>
        <end position="886"/>
    </location>
</feature>
<evidence type="ECO:0000256" key="5">
    <source>
        <dbReference type="ARBA" id="ARBA00023077"/>
    </source>
</evidence>
<sequence>MRKIYLLIFCSLLMVKLSIAQTTQTKLISVNYQQAGIESIVTDLESKTGYHFYYDKVLFDSLKVTVKADQKPLTGVLDAVFQNTAFHYAIANGTDVFLTRTRVLEPMLAEGFFDPVKQKAAGQAQSASKNFTVDDKTTKAPEATIENKVYAIGTRTNTIQPGSATMAGYVRNAKTGEPIIGASMFVADTKAGVATDGFGFYSLTLPKGPHTIIIKALGNRDTRRQIILYGDGKLNIELQEQIQALREVKISADKVANVRGPQMGAVKLDIKTLKDIPAVFGETDVLRAVTLLPGVQTVGEATTGFNVRGGSADQNLILFNGSTIYNPAHFFGFFSAFNPELIKDVELHKSTIPEKFGGRLASVLEINDREGNKKKFTGSAGIGLLTSRLNVEGPIGKGEKTSFLLGGRVTYSDWLLKSLPQEYKNSQAQFYDVNLDINHHFNEKNDLYVYGYMSQDGFKLNSDTNYKYSNKNANIKWKHNYNNKLYSVIGGGFDHYDYNIASSANPVNAYQLKFNINQTNFKTDFNYYPNTAHTVTFGLSSSLYRLHPGSFTPNSATSLVKTDNVPGQQALESALYLGDKFDVTDKLTISAGLRYSLYNFMGPYTVNNYAPGQPRTAATLIDSVKYGSGASIKTYGGPEIRVSARYVLGDNLSVKAAYNTMRQYIHQLSNTTAISPTDIYQLSDPNIKPQFGDQVSLGFYRNFENNTIETSVEGYYKHLKNYLDYRDGATLVLNHHLETDVIGTRGKAYGIEFLVRKTAGKLTGLASYTYSRILLQQNDPGVASPVNHGEYYPANYDKPHDFNFTGSYHISHRYSFAVNMVYSTGRPITLPIAKYYYGGSERVYYTDRNASRIPDYFRTDLSVTLEGNHRLDQRFHDSWTFGIYNLSGRQNAYSTYFSQEGGVIHGYKLSIFATAIPFVNYNIRF</sequence>
<dbReference type="InterPro" id="IPR000531">
    <property type="entry name" value="Beta-barrel_TonB"/>
</dbReference>
<dbReference type="Pfam" id="PF00593">
    <property type="entry name" value="TonB_dep_Rec_b-barrel"/>
    <property type="match status" value="1"/>
</dbReference>